<keyword evidence="6" id="KW-0539">Nucleus</keyword>
<dbReference type="PANTHER" id="PTHR44111:SF1">
    <property type="entry name" value="ELONGATOR COMPLEX PROTEIN 2"/>
    <property type="match status" value="1"/>
</dbReference>
<dbReference type="AlphaFoldDB" id="A0A1B0ETL0"/>
<evidence type="ECO:0000256" key="3">
    <source>
        <dbReference type="ARBA" id="ARBA00022490"/>
    </source>
</evidence>
<dbReference type="EnsemblMetazoa" id="GMOY007400-RA">
    <property type="protein sequence ID" value="GMOY007400-PA"/>
    <property type="gene ID" value="GMOY007400"/>
</dbReference>
<dbReference type="GO" id="GO:0033588">
    <property type="term" value="C:elongator holoenzyme complex"/>
    <property type="evidence" value="ECO:0007669"/>
    <property type="project" value="InterPro"/>
</dbReference>
<organism evidence="7 8">
    <name type="scientific">Glossina morsitans morsitans</name>
    <name type="common">Savannah tsetse fly</name>
    <dbReference type="NCBI Taxonomy" id="37546"/>
    <lineage>
        <taxon>Eukaryota</taxon>
        <taxon>Metazoa</taxon>
        <taxon>Ecdysozoa</taxon>
        <taxon>Arthropoda</taxon>
        <taxon>Hexapoda</taxon>
        <taxon>Insecta</taxon>
        <taxon>Pterygota</taxon>
        <taxon>Neoptera</taxon>
        <taxon>Endopterygota</taxon>
        <taxon>Diptera</taxon>
        <taxon>Brachycera</taxon>
        <taxon>Muscomorpha</taxon>
        <taxon>Hippoboscoidea</taxon>
        <taxon>Glossinidae</taxon>
        <taxon>Glossina</taxon>
    </lineage>
</organism>
<dbReference type="InterPro" id="IPR036322">
    <property type="entry name" value="WD40_repeat_dom_sf"/>
</dbReference>
<dbReference type="GO" id="GO:0002098">
    <property type="term" value="P:tRNA wobble uridine modification"/>
    <property type="evidence" value="ECO:0007669"/>
    <property type="project" value="InterPro"/>
</dbReference>
<evidence type="ECO:0000313" key="7">
    <source>
        <dbReference type="EnsemblMetazoa" id="GMOY007400-PA"/>
    </source>
</evidence>
<keyword evidence="8" id="KW-1185">Reference proteome</keyword>
<evidence type="ECO:0000256" key="6">
    <source>
        <dbReference type="ARBA" id="ARBA00023242"/>
    </source>
</evidence>
<dbReference type="SUPFAM" id="SSF50978">
    <property type="entry name" value="WD40 repeat-like"/>
    <property type="match status" value="1"/>
</dbReference>
<dbReference type="InterPro" id="IPR037289">
    <property type="entry name" value="Elp2"/>
</dbReference>
<evidence type="ECO:0000256" key="1">
    <source>
        <dbReference type="ARBA" id="ARBA00004123"/>
    </source>
</evidence>
<comment type="subcellular location">
    <subcellularLocation>
        <location evidence="2">Cytoplasm</location>
    </subcellularLocation>
    <subcellularLocation>
        <location evidence="1">Nucleus</location>
    </subcellularLocation>
</comment>
<keyword evidence="5" id="KW-0677">Repeat</keyword>
<sequence>MRVAISSRPGEWLLATAVADSTVKLWSYKHKENVLQCTQTIMLNRGFCFTLKLTRLPNAEQVLLAFSTDDRNIDLWVNSVDNQQTFQHVHKLKTISYACVEEMREKVLNNKSDICNVLDVGDIRMEECPVCKILVRHQRRLGFIRARRLDKTLIMWQFSKEEGIWMEKVCLGEVGGCSLGFFSGKFSSDGCSVLGHCYEGEYLLSVSADQTTRIHAPWRQLGCKRETWHELARPQVHGYDIQALALLTRYRYASRTQEKIVRIFQAPSNFVEKFKFISKVENDPEDLVLENLPEGASVPCLGLSNESVYNTPRGESLETSYIKDEYPENYFVSRSFETPPQEETLKQNTLWHTEALRTRL</sequence>
<dbReference type="Gene3D" id="2.130.10.10">
    <property type="entry name" value="YVTN repeat-like/Quinoprotein amine dehydrogenase"/>
    <property type="match status" value="1"/>
</dbReference>
<dbReference type="GO" id="GO:0005634">
    <property type="term" value="C:nucleus"/>
    <property type="evidence" value="ECO:0007669"/>
    <property type="project" value="UniProtKB-SubCell"/>
</dbReference>
<dbReference type="STRING" id="37546.A0A1B0ETL0"/>
<dbReference type="GO" id="GO:0005737">
    <property type="term" value="C:cytoplasm"/>
    <property type="evidence" value="ECO:0007669"/>
    <property type="project" value="UniProtKB-SubCell"/>
</dbReference>
<reference evidence="7" key="1">
    <citation type="submission" date="2020-05" db="UniProtKB">
        <authorList>
            <consortium name="EnsemblMetazoa"/>
        </authorList>
    </citation>
    <scope>IDENTIFICATION</scope>
    <source>
        <strain evidence="7">Yale</strain>
    </source>
</reference>
<evidence type="ECO:0000313" key="8">
    <source>
        <dbReference type="Proteomes" id="UP000092444"/>
    </source>
</evidence>
<dbReference type="PANTHER" id="PTHR44111">
    <property type="entry name" value="ELONGATOR COMPLEX PROTEIN 2"/>
    <property type="match status" value="1"/>
</dbReference>
<dbReference type="EMBL" id="CCAG010004272">
    <property type="status" value="NOT_ANNOTATED_CDS"/>
    <property type="molecule type" value="Genomic_DNA"/>
</dbReference>
<dbReference type="VEuPathDB" id="VectorBase:GMOY007400"/>
<name>A0A1B0ETL0_GLOMM</name>
<protein>
    <submittedName>
        <fullName evidence="7">Uncharacterized protein</fullName>
    </submittedName>
</protein>
<evidence type="ECO:0000256" key="5">
    <source>
        <dbReference type="ARBA" id="ARBA00022737"/>
    </source>
</evidence>
<accession>A0A1B0ETL0</accession>
<dbReference type="InterPro" id="IPR015943">
    <property type="entry name" value="WD40/YVTN_repeat-like_dom_sf"/>
</dbReference>
<evidence type="ECO:0000256" key="4">
    <source>
        <dbReference type="ARBA" id="ARBA00022574"/>
    </source>
</evidence>
<proteinExistence type="predicted"/>
<evidence type="ECO:0000256" key="2">
    <source>
        <dbReference type="ARBA" id="ARBA00004496"/>
    </source>
</evidence>
<dbReference type="PhylomeDB" id="A0A1B0ETL0"/>
<dbReference type="Proteomes" id="UP000092444">
    <property type="component" value="Unassembled WGS sequence"/>
</dbReference>
<keyword evidence="3" id="KW-0963">Cytoplasm</keyword>
<keyword evidence="4" id="KW-0853">WD repeat</keyword>